<feature type="domain" description="ABC transporter" evidence="5">
    <location>
        <begin position="17"/>
        <end position="238"/>
    </location>
</feature>
<gene>
    <name evidence="6" type="ORF">JF887_02255</name>
</gene>
<dbReference type="Pfam" id="PF00005">
    <property type="entry name" value="ABC_tran"/>
    <property type="match status" value="1"/>
</dbReference>
<dbReference type="Gene3D" id="2.70.50.60">
    <property type="entry name" value="abc- transporter (atp binding component) like domain"/>
    <property type="match status" value="1"/>
</dbReference>
<dbReference type="PANTHER" id="PTHR46743:SF2">
    <property type="entry name" value="TEICHOIC ACIDS EXPORT ATP-BINDING PROTEIN TAGH"/>
    <property type="match status" value="1"/>
</dbReference>
<reference evidence="6 7" key="1">
    <citation type="submission" date="2020-10" db="EMBL/GenBank/DDBJ databases">
        <title>Ca. Dormibacterota MAGs.</title>
        <authorList>
            <person name="Montgomery K."/>
        </authorList>
    </citation>
    <scope>NUCLEOTIDE SEQUENCE [LARGE SCALE GENOMIC DNA]</scope>
    <source>
        <strain evidence="6">Mitchell_Peninsula_5</strain>
    </source>
</reference>
<dbReference type="InterPro" id="IPR027417">
    <property type="entry name" value="P-loop_NTPase"/>
</dbReference>
<dbReference type="CDD" id="cd10147">
    <property type="entry name" value="Wzt_C-like"/>
    <property type="match status" value="1"/>
</dbReference>
<proteinExistence type="inferred from homology"/>
<comment type="caution">
    <text evidence="6">The sequence shown here is derived from an EMBL/GenBank/DDBJ whole genome shotgun (WGS) entry which is preliminary data.</text>
</comment>
<dbReference type="EMBL" id="JAEKNN010000009">
    <property type="protein sequence ID" value="MBJ7608240.1"/>
    <property type="molecule type" value="Genomic_DNA"/>
</dbReference>
<dbReference type="CDD" id="cd03220">
    <property type="entry name" value="ABC_KpsT_Wzt"/>
    <property type="match status" value="1"/>
</dbReference>
<keyword evidence="3" id="KW-0547">Nucleotide-binding</keyword>
<dbReference type="PANTHER" id="PTHR46743">
    <property type="entry name" value="TEICHOIC ACIDS EXPORT ATP-BINDING PROTEIN TAGH"/>
    <property type="match status" value="1"/>
</dbReference>
<keyword evidence="2" id="KW-0813">Transport</keyword>
<dbReference type="AlphaFoldDB" id="A0A934NF75"/>
<sequence>MSKRFRIPLDQAGTLQYRFSHPLSSARYRDLLAVNDVSFSVRPGEFIGIAGPNGCGKSTLLKMLSRIYAPDRGRISVRGRVSPFLELGVGFKPELTARENIFLGGSILGLTRKQLASRVHAVLEFAELVDFADHKLKNYSSGMTVRLAFAVAMLADADILLLDEVLAVGDARFQQKCFDVFGHYKRTNRTIVLVTHDLGTLELYCDRVLLMQGGRVVADGKPSDVISRYRRIVGAMSDGADTDPGRLSTALTGRRWGSRDVEITSVRLLDRQGQPHQSFMTGAPLTVAVDYVSNNLDGEFACAIAFKRADGAYLAGPNSKVVPESVPPVKVGFQGTIFFRIPSVTLLRASYTLSVGLYDDHLNHAFDVVQDVLEFQVNDDRGRQGMVDLGGTYGHTFTARPLEQRSVNKAKDQSTLA</sequence>
<dbReference type="InterPro" id="IPR050683">
    <property type="entry name" value="Bact_Polysacc_Export_ATP-bd"/>
</dbReference>
<accession>A0A934NF75</accession>
<dbReference type="PROSITE" id="PS50893">
    <property type="entry name" value="ABC_TRANSPORTER_2"/>
    <property type="match status" value="1"/>
</dbReference>
<dbReference type="GO" id="GO:0016887">
    <property type="term" value="F:ATP hydrolysis activity"/>
    <property type="evidence" value="ECO:0007669"/>
    <property type="project" value="InterPro"/>
</dbReference>
<evidence type="ECO:0000256" key="2">
    <source>
        <dbReference type="ARBA" id="ARBA00022448"/>
    </source>
</evidence>
<evidence type="ECO:0000313" key="6">
    <source>
        <dbReference type="EMBL" id="MBJ7608240.1"/>
    </source>
</evidence>
<name>A0A934NF75_9BACT</name>
<dbReference type="InterPro" id="IPR003439">
    <property type="entry name" value="ABC_transporter-like_ATP-bd"/>
</dbReference>
<dbReference type="InterPro" id="IPR015860">
    <property type="entry name" value="ABC_transpr_TagH-like"/>
</dbReference>
<dbReference type="InterPro" id="IPR029439">
    <property type="entry name" value="Wzt_C"/>
</dbReference>
<dbReference type="SMART" id="SM00382">
    <property type="entry name" value="AAA"/>
    <property type="match status" value="1"/>
</dbReference>
<dbReference type="Pfam" id="PF14524">
    <property type="entry name" value="Wzt_C"/>
    <property type="match status" value="1"/>
</dbReference>
<protein>
    <submittedName>
        <fullName evidence="6">ABC transporter ATP-binding protein</fullName>
    </submittedName>
</protein>
<organism evidence="6 7">
    <name type="scientific">Candidatus Amunia macphersoniae</name>
    <dbReference type="NCBI Taxonomy" id="3127014"/>
    <lineage>
        <taxon>Bacteria</taxon>
        <taxon>Bacillati</taxon>
        <taxon>Candidatus Dormiibacterota</taxon>
        <taxon>Candidatus Dormibacteria</taxon>
        <taxon>Candidatus Aeolococcales</taxon>
        <taxon>Candidatus Aeolococcaceae</taxon>
        <taxon>Candidatus Amunia</taxon>
    </lineage>
</organism>
<dbReference type="Gene3D" id="3.40.50.300">
    <property type="entry name" value="P-loop containing nucleotide triphosphate hydrolases"/>
    <property type="match status" value="1"/>
</dbReference>
<evidence type="ECO:0000256" key="1">
    <source>
        <dbReference type="ARBA" id="ARBA00005417"/>
    </source>
</evidence>
<evidence type="ECO:0000256" key="4">
    <source>
        <dbReference type="ARBA" id="ARBA00022840"/>
    </source>
</evidence>
<dbReference type="GO" id="GO:0140359">
    <property type="term" value="F:ABC-type transporter activity"/>
    <property type="evidence" value="ECO:0007669"/>
    <property type="project" value="InterPro"/>
</dbReference>
<dbReference type="SUPFAM" id="SSF52540">
    <property type="entry name" value="P-loop containing nucleoside triphosphate hydrolases"/>
    <property type="match status" value="1"/>
</dbReference>
<dbReference type="Proteomes" id="UP000614410">
    <property type="component" value="Unassembled WGS sequence"/>
</dbReference>
<dbReference type="InterPro" id="IPR003593">
    <property type="entry name" value="AAA+_ATPase"/>
</dbReference>
<keyword evidence="4 6" id="KW-0067">ATP-binding</keyword>
<dbReference type="GO" id="GO:0016020">
    <property type="term" value="C:membrane"/>
    <property type="evidence" value="ECO:0007669"/>
    <property type="project" value="InterPro"/>
</dbReference>
<evidence type="ECO:0000313" key="7">
    <source>
        <dbReference type="Proteomes" id="UP000614410"/>
    </source>
</evidence>
<dbReference type="GO" id="GO:0005524">
    <property type="term" value="F:ATP binding"/>
    <property type="evidence" value="ECO:0007669"/>
    <property type="project" value="UniProtKB-KW"/>
</dbReference>
<comment type="similarity">
    <text evidence="1">Belongs to the ABC transporter superfamily.</text>
</comment>
<evidence type="ECO:0000259" key="5">
    <source>
        <dbReference type="PROSITE" id="PS50893"/>
    </source>
</evidence>
<evidence type="ECO:0000256" key="3">
    <source>
        <dbReference type="ARBA" id="ARBA00022741"/>
    </source>
</evidence>